<dbReference type="STRING" id="351627.Csac_0569"/>
<dbReference type="eggNOG" id="COG4584">
    <property type="taxonomic scope" value="Bacteria"/>
</dbReference>
<proteinExistence type="inferred from homology"/>
<keyword evidence="3" id="KW-1185">Reference proteome</keyword>
<name>A4XH10_CALS8</name>
<evidence type="ECO:0000313" key="3">
    <source>
        <dbReference type="Proteomes" id="UP000000256"/>
    </source>
</evidence>
<organism evidence="2 3">
    <name type="scientific">Caldicellulosiruptor saccharolyticus (strain ATCC 43494 / DSM 8903 / Tp8T 6331)</name>
    <dbReference type="NCBI Taxonomy" id="351627"/>
    <lineage>
        <taxon>Bacteria</taxon>
        <taxon>Bacillati</taxon>
        <taxon>Bacillota</taxon>
        <taxon>Bacillota incertae sedis</taxon>
        <taxon>Caldicellulosiruptorales</taxon>
        <taxon>Caldicellulosiruptoraceae</taxon>
        <taxon>Caldicellulosiruptor</taxon>
    </lineage>
</organism>
<dbReference type="Pfam" id="PF06782">
    <property type="entry name" value="UPF0236"/>
    <property type="match status" value="1"/>
</dbReference>
<comment type="similarity">
    <text evidence="1">Belongs to the UPF0236 family.</text>
</comment>
<dbReference type="HOGENOM" id="CLU_2166311_0_0_9"/>
<evidence type="ECO:0000313" key="2">
    <source>
        <dbReference type="EMBL" id="ABP66195.1"/>
    </source>
</evidence>
<dbReference type="InterPro" id="IPR009620">
    <property type="entry name" value="UPF0236"/>
</dbReference>
<dbReference type="EMBL" id="CP000679">
    <property type="protein sequence ID" value="ABP66195.1"/>
    <property type="molecule type" value="Genomic_DNA"/>
</dbReference>
<dbReference type="Proteomes" id="UP000000256">
    <property type="component" value="Chromosome"/>
</dbReference>
<accession>A4XH10</accession>
<gene>
    <name evidence="2" type="ordered locus">Csac_0569</name>
</gene>
<protein>
    <submittedName>
        <fullName evidence="2">Uncharacterized protein</fullName>
    </submittedName>
</protein>
<dbReference type="AlphaFoldDB" id="A4XH10"/>
<evidence type="ECO:0000256" key="1">
    <source>
        <dbReference type="ARBA" id="ARBA00006539"/>
    </source>
</evidence>
<sequence length="121" mass="14754">MTKNIVSKIEELLKTFEDGLEKIVRREKDLTEYSIELKKQLDQIGKEMIEEACKFIEESAKENEERKKRYEVVRKDKRSLKTIFGDIEYERTYYKERLVKNFVFPFHSVYCRAVIYCNYIF</sequence>
<dbReference type="KEGG" id="csc:Csac_0569"/>
<reference evidence="2 3" key="1">
    <citation type="journal article" date="2008" name="Appl. Environ. Microbiol.">
        <title>Hydrogenomics of the extremely thermophilic bacterium Caldicellulosiruptor saccharolyticus.</title>
        <authorList>
            <person name="van de Werken H.J."/>
            <person name="Verhaart M.R."/>
            <person name="VanFossen A.L."/>
            <person name="Willquist K."/>
            <person name="Lewis D.L."/>
            <person name="Nichols J.D."/>
            <person name="Goorissen H.P."/>
            <person name="Mongodin E.F."/>
            <person name="Nelson K.E."/>
            <person name="van Niel E.W."/>
            <person name="Stams A.J."/>
            <person name="Ward D.E."/>
            <person name="de Vos W.M."/>
            <person name="van der Oost J."/>
            <person name="Kelly R.M."/>
            <person name="Kengen S.W."/>
        </authorList>
    </citation>
    <scope>NUCLEOTIDE SEQUENCE [LARGE SCALE GENOMIC DNA]</scope>
    <source>
        <strain evidence="3">ATCC 43494 / DSM 8903 / Tp8T 6331</strain>
    </source>
</reference>